<proteinExistence type="inferred from homology"/>
<evidence type="ECO:0008006" key="11">
    <source>
        <dbReference type="Google" id="ProtNLM"/>
    </source>
</evidence>
<feature type="domain" description="Peptidase S8/S53" evidence="7">
    <location>
        <begin position="16"/>
        <end position="109"/>
    </location>
</feature>
<evidence type="ECO:0000256" key="6">
    <source>
        <dbReference type="PROSITE-ProRule" id="PRU01240"/>
    </source>
</evidence>
<dbReference type="GO" id="GO:0008236">
    <property type="term" value="F:serine-type peptidase activity"/>
    <property type="evidence" value="ECO:0007669"/>
    <property type="project" value="UniProtKB-KW"/>
</dbReference>
<evidence type="ECO:0000259" key="8">
    <source>
        <dbReference type="Pfam" id="PF17766"/>
    </source>
</evidence>
<keyword evidence="4" id="KW-0378">Hydrolase</keyword>
<keyword evidence="3" id="KW-0732">Signal</keyword>
<dbReference type="SUPFAM" id="SSF52743">
    <property type="entry name" value="Subtilisin-like"/>
    <property type="match status" value="1"/>
</dbReference>
<keyword evidence="10" id="KW-1185">Reference proteome</keyword>
<dbReference type="Gene3D" id="2.60.40.2310">
    <property type="match status" value="1"/>
</dbReference>
<name>A0ABD3CPR9_9LAMI</name>
<dbReference type="GO" id="GO:0006508">
    <property type="term" value="P:proteolysis"/>
    <property type="evidence" value="ECO:0007669"/>
    <property type="project" value="UniProtKB-KW"/>
</dbReference>
<evidence type="ECO:0000256" key="5">
    <source>
        <dbReference type="ARBA" id="ARBA00022825"/>
    </source>
</evidence>
<dbReference type="InterPro" id="IPR023828">
    <property type="entry name" value="Peptidase_S8_Ser-AS"/>
</dbReference>
<dbReference type="PROSITE" id="PS00138">
    <property type="entry name" value="SUBTILASE_SER"/>
    <property type="match status" value="1"/>
</dbReference>
<comment type="similarity">
    <text evidence="1 6">Belongs to the peptidase S8 family.</text>
</comment>
<sequence length="313" mass="33401">MATILPTVTMKSDKPAPIVASFSSRGPIPGIDSLLKPDVAAPGVTILAAWPTFVTNDTIVGRQPPEFAFLSGTSMACPHVAALAAMVKSRDPTWGPSAIRSAVMTTKNRNSLGSPITTLTGSRASPYDIGAGEISISGHIQPGLVYETETQDYVKFLCDNGYDSAKIGLIAPDVACPVSNKSSSSVSEMNYPLVSISNLHENEVRTVTRTVTNVGDEDESIYEADIEAPAGVEVRVVPAQLRFTESIRKLRFQVAFKLTSDVKSRREDVLFGTIAWKGVDLKVRSPFVVTVNNNVTSSGCAAAGPSFLFLFMV</sequence>
<dbReference type="Gene3D" id="3.50.30.30">
    <property type="match status" value="1"/>
</dbReference>
<accession>A0ABD3CPR9</accession>
<evidence type="ECO:0000313" key="10">
    <source>
        <dbReference type="Proteomes" id="UP001632038"/>
    </source>
</evidence>
<evidence type="ECO:0000256" key="4">
    <source>
        <dbReference type="ARBA" id="ARBA00022801"/>
    </source>
</evidence>
<dbReference type="InterPro" id="IPR045051">
    <property type="entry name" value="SBT"/>
</dbReference>
<evidence type="ECO:0000256" key="3">
    <source>
        <dbReference type="ARBA" id="ARBA00022729"/>
    </source>
</evidence>
<evidence type="ECO:0000256" key="2">
    <source>
        <dbReference type="ARBA" id="ARBA00022670"/>
    </source>
</evidence>
<dbReference type="PROSITE" id="PS51892">
    <property type="entry name" value="SUBTILASE"/>
    <property type="match status" value="1"/>
</dbReference>
<comment type="caution">
    <text evidence="6">Lacks conserved residue(s) required for the propagation of feature annotation.</text>
</comment>
<dbReference type="EMBL" id="JAVIJP010000032">
    <property type="protein sequence ID" value="KAL3631956.1"/>
    <property type="molecule type" value="Genomic_DNA"/>
</dbReference>
<comment type="caution">
    <text evidence="9">The sequence shown here is derived from an EMBL/GenBank/DDBJ whole genome shotgun (WGS) entry which is preliminary data.</text>
</comment>
<keyword evidence="5" id="KW-0720">Serine protease</keyword>
<protein>
    <recommendedName>
        <fullName evidence="11">Subtilisin-like protease</fullName>
    </recommendedName>
</protein>
<keyword evidence="2" id="KW-0645">Protease</keyword>
<dbReference type="Pfam" id="PF17766">
    <property type="entry name" value="fn3_6"/>
    <property type="match status" value="1"/>
</dbReference>
<dbReference type="InterPro" id="IPR041469">
    <property type="entry name" value="Subtilisin-like_FN3"/>
</dbReference>
<evidence type="ECO:0000259" key="7">
    <source>
        <dbReference type="Pfam" id="PF00082"/>
    </source>
</evidence>
<reference evidence="10" key="1">
    <citation type="journal article" date="2024" name="IScience">
        <title>Strigolactones Initiate the Formation of Haustorium-like Structures in Castilleja.</title>
        <authorList>
            <person name="Buerger M."/>
            <person name="Peterson D."/>
            <person name="Chory J."/>
        </authorList>
    </citation>
    <scope>NUCLEOTIDE SEQUENCE [LARGE SCALE GENOMIC DNA]</scope>
</reference>
<feature type="domain" description="Subtilisin-like protease fibronectin type-III" evidence="8">
    <location>
        <begin position="188"/>
        <end position="289"/>
    </location>
</feature>
<gene>
    <name evidence="9" type="ORF">CASFOL_024940</name>
</gene>
<dbReference type="InterPro" id="IPR000209">
    <property type="entry name" value="Peptidase_S8/S53_dom"/>
</dbReference>
<evidence type="ECO:0000256" key="1">
    <source>
        <dbReference type="ARBA" id="ARBA00011073"/>
    </source>
</evidence>
<dbReference type="Proteomes" id="UP001632038">
    <property type="component" value="Unassembled WGS sequence"/>
</dbReference>
<dbReference type="Gene3D" id="3.40.50.200">
    <property type="entry name" value="Peptidase S8/S53 domain"/>
    <property type="match status" value="1"/>
</dbReference>
<dbReference type="InterPro" id="IPR036852">
    <property type="entry name" value="Peptidase_S8/S53_dom_sf"/>
</dbReference>
<organism evidence="9 10">
    <name type="scientific">Castilleja foliolosa</name>
    <dbReference type="NCBI Taxonomy" id="1961234"/>
    <lineage>
        <taxon>Eukaryota</taxon>
        <taxon>Viridiplantae</taxon>
        <taxon>Streptophyta</taxon>
        <taxon>Embryophyta</taxon>
        <taxon>Tracheophyta</taxon>
        <taxon>Spermatophyta</taxon>
        <taxon>Magnoliopsida</taxon>
        <taxon>eudicotyledons</taxon>
        <taxon>Gunneridae</taxon>
        <taxon>Pentapetalae</taxon>
        <taxon>asterids</taxon>
        <taxon>lamiids</taxon>
        <taxon>Lamiales</taxon>
        <taxon>Orobanchaceae</taxon>
        <taxon>Pedicularideae</taxon>
        <taxon>Castillejinae</taxon>
        <taxon>Castilleja</taxon>
    </lineage>
</organism>
<dbReference type="Pfam" id="PF00082">
    <property type="entry name" value="Peptidase_S8"/>
    <property type="match status" value="1"/>
</dbReference>
<dbReference type="PANTHER" id="PTHR10795">
    <property type="entry name" value="PROPROTEIN CONVERTASE SUBTILISIN/KEXIN"/>
    <property type="match status" value="1"/>
</dbReference>
<dbReference type="AlphaFoldDB" id="A0ABD3CPR9"/>
<evidence type="ECO:0000313" key="9">
    <source>
        <dbReference type="EMBL" id="KAL3631956.1"/>
    </source>
</evidence>